<comment type="subcellular location">
    <subcellularLocation>
        <location evidence="2">Cell membrane</location>
    </subcellularLocation>
    <subcellularLocation>
        <location evidence="1">Membrane</location>
        <topology evidence="1">Single-pass membrane protein</topology>
    </subcellularLocation>
</comment>
<dbReference type="InterPro" id="IPR026039">
    <property type="entry name" value="YfgM"/>
</dbReference>
<keyword evidence="3" id="KW-1003">Cell membrane</keyword>
<sequence length="209" mass="22037">MAYDDEEQLEALRHWWARYGRGVVIGLVVALVAVLGYQQWQSWQSRQLGAASADHSAVLAALDQDEVETAANRVAIMQQEHGQTAQAALATLAVAGALVETGAAEQAARQLAWVTDAQAGTALADIARLRQGEALAAAGKTTAALDVLQPLPDGQLRGRFLELQGDLQQMAGDARAAAAAYADALEQTTGQRRSLVEIKLNNLGGAPES</sequence>
<evidence type="ECO:0000256" key="6">
    <source>
        <dbReference type="ARBA" id="ARBA00023136"/>
    </source>
</evidence>
<evidence type="ECO:0000256" key="8">
    <source>
        <dbReference type="SAM" id="Phobius"/>
    </source>
</evidence>
<evidence type="ECO:0000256" key="4">
    <source>
        <dbReference type="ARBA" id="ARBA00022692"/>
    </source>
</evidence>
<evidence type="ECO:0000259" key="9">
    <source>
        <dbReference type="Pfam" id="PF09976"/>
    </source>
</evidence>
<keyword evidence="4 8" id="KW-0812">Transmembrane</keyword>
<keyword evidence="6 8" id="KW-0472">Membrane</keyword>
<organism evidence="10 11">
    <name type="scientific">Spiribacter pallidus</name>
    <dbReference type="NCBI Taxonomy" id="1987936"/>
    <lineage>
        <taxon>Bacteria</taxon>
        <taxon>Pseudomonadati</taxon>
        <taxon>Pseudomonadota</taxon>
        <taxon>Gammaproteobacteria</taxon>
        <taxon>Chromatiales</taxon>
        <taxon>Ectothiorhodospiraceae</taxon>
        <taxon>Spiribacter</taxon>
    </lineage>
</organism>
<dbReference type="Proteomes" id="UP001556709">
    <property type="component" value="Unassembled WGS sequence"/>
</dbReference>
<accession>A0ABV3TBJ0</accession>
<gene>
    <name evidence="10" type="ORF">V6X73_04580</name>
</gene>
<keyword evidence="5 8" id="KW-1133">Transmembrane helix</keyword>
<dbReference type="Pfam" id="PF09976">
    <property type="entry name" value="TPR_21"/>
    <property type="match status" value="1"/>
</dbReference>
<evidence type="ECO:0000256" key="7">
    <source>
        <dbReference type="ARBA" id="ARBA00023186"/>
    </source>
</evidence>
<evidence type="ECO:0000313" key="10">
    <source>
        <dbReference type="EMBL" id="MEX0468997.1"/>
    </source>
</evidence>
<dbReference type="PANTHER" id="PTHR38035:SF1">
    <property type="entry name" value="ANCILLARY SECYEG TRANSLOCON SUBUNIT"/>
    <property type="match status" value="1"/>
</dbReference>
<comment type="caution">
    <text evidence="10">The sequence shown here is derived from an EMBL/GenBank/DDBJ whole genome shotgun (WGS) entry which is preliminary data.</text>
</comment>
<feature type="domain" description="Ancillary SecYEG translocon subunit/Cell division coordinator CpoB TPR" evidence="9">
    <location>
        <begin position="13"/>
        <end position="204"/>
    </location>
</feature>
<evidence type="ECO:0000256" key="3">
    <source>
        <dbReference type="ARBA" id="ARBA00022475"/>
    </source>
</evidence>
<name>A0ABV3TBJ0_9GAMM</name>
<protein>
    <submittedName>
        <fullName evidence="10">Tetratricopeptide repeat protein</fullName>
    </submittedName>
</protein>
<keyword evidence="7" id="KW-0143">Chaperone</keyword>
<feature type="transmembrane region" description="Helical" evidence="8">
    <location>
        <begin position="19"/>
        <end position="37"/>
    </location>
</feature>
<dbReference type="InterPro" id="IPR018704">
    <property type="entry name" value="SecYEG/CpoB_TPR"/>
</dbReference>
<evidence type="ECO:0000256" key="2">
    <source>
        <dbReference type="ARBA" id="ARBA00004236"/>
    </source>
</evidence>
<evidence type="ECO:0000256" key="1">
    <source>
        <dbReference type="ARBA" id="ARBA00004167"/>
    </source>
</evidence>
<evidence type="ECO:0000256" key="5">
    <source>
        <dbReference type="ARBA" id="ARBA00022989"/>
    </source>
</evidence>
<dbReference type="RefSeq" id="WP_367958782.1">
    <property type="nucleotide sequence ID" value="NZ_JBAKFK010000002.1"/>
</dbReference>
<dbReference type="EMBL" id="JBAKFM010000002">
    <property type="protein sequence ID" value="MEX0468997.1"/>
    <property type="molecule type" value="Genomic_DNA"/>
</dbReference>
<evidence type="ECO:0000313" key="11">
    <source>
        <dbReference type="Proteomes" id="UP001556709"/>
    </source>
</evidence>
<keyword evidence="11" id="KW-1185">Reference proteome</keyword>
<reference evidence="10 11" key="1">
    <citation type="submission" date="2024-02" db="EMBL/GenBank/DDBJ databases">
        <title>New especies of Spiribacter isolated from saline water.</title>
        <authorList>
            <person name="Leon M.J."/>
            <person name="De La Haba R."/>
            <person name="Sanchez-Porro C."/>
            <person name="Ventosa A."/>
        </authorList>
    </citation>
    <scope>NUCLEOTIDE SEQUENCE [LARGE SCALE GENOMIC DNA]</scope>
    <source>
        <strain evidence="11">ag22IC6-390</strain>
    </source>
</reference>
<proteinExistence type="predicted"/>
<dbReference type="PANTHER" id="PTHR38035">
    <property type="entry name" value="UPF0070 PROTEIN YFGM"/>
    <property type="match status" value="1"/>
</dbReference>